<dbReference type="EMBL" id="JAQQBS010001422">
    <property type="protein sequence ID" value="KAK0164597.1"/>
    <property type="molecule type" value="Genomic_DNA"/>
</dbReference>
<accession>A0AA39F7X9</accession>
<proteinExistence type="predicted"/>
<dbReference type="AlphaFoldDB" id="A0AA39F7X9"/>
<reference evidence="1" key="2">
    <citation type="submission" date="2023-03" db="EMBL/GenBank/DDBJ databases">
        <authorList>
            <person name="Inwood S.N."/>
            <person name="Skelly J.G."/>
            <person name="Guhlin J."/>
            <person name="Harrop T.W.R."/>
            <person name="Goldson S.G."/>
            <person name="Dearden P.K."/>
        </authorList>
    </citation>
    <scope>NUCLEOTIDE SEQUENCE</scope>
    <source>
        <strain evidence="1">Irish</strain>
        <tissue evidence="1">Whole body</tissue>
    </source>
</reference>
<evidence type="ECO:0000313" key="2">
    <source>
        <dbReference type="Proteomes" id="UP001168990"/>
    </source>
</evidence>
<organism evidence="1 2">
    <name type="scientific">Microctonus aethiopoides</name>
    <dbReference type="NCBI Taxonomy" id="144406"/>
    <lineage>
        <taxon>Eukaryota</taxon>
        <taxon>Metazoa</taxon>
        <taxon>Ecdysozoa</taxon>
        <taxon>Arthropoda</taxon>
        <taxon>Hexapoda</taxon>
        <taxon>Insecta</taxon>
        <taxon>Pterygota</taxon>
        <taxon>Neoptera</taxon>
        <taxon>Endopterygota</taxon>
        <taxon>Hymenoptera</taxon>
        <taxon>Apocrita</taxon>
        <taxon>Ichneumonoidea</taxon>
        <taxon>Braconidae</taxon>
        <taxon>Euphorinae</taxon>
        <taxon>Microctonus</taxon>
    </lineage>
</organism>
<comment type="caution">
    <text evidence="1">The sequence shown here is derived from an EMBL/GenBank/DDBJ whole genome shotgun (WGS) entry which is preliminary data.</text>
</comment>
<gene>
    <name evidence="1" type="ORF">PV328_003208</name>
</gene>
<evidence type="ECO:0000313" key="1">
    <source>
        <dbReference type="EMBL" id="KAK0164597.1"/>
    </source>
</evidence>
<keyword evidence="2" id="KW-1185">Reference proteome</keyword>
<dbReference type="Proteomes" id="UP001168990">
    <property type="component" value="Unassembled WGS sequence"/>
</dbReference>
<protein>
    <submittedName>
        <fullName evidence="1">Uncharacterized protein</fullName>
    </submittedName>
</protein>
<name>A0AA39F7X9_9HYME</name>
<sequence length="113" mass="12649">MPQLESTLTQTQMCTYNKYNIRSNSSSSSSTKKKGKNIITTLRPDRKAGYDSAKHTFRKRGAIYSVVVNRGVNMTLPESSKLLFNVRIQCIGGEHSTETLHVLIVTQNNSVQN</sequence>
<reference evidence="1" key="1">
    <citation type="journal article" date="2023" name="bioRxiv">
        <title>Scaffold-level genome assemblies of two parasitoid biocontrol wasps reveal the parthenogenesis mechanism and an associated novel virus.</title>
        <authorList>
            <person name="Inwood S."/>
            <person name="Skelly J."/>
            <person name="Guhlin J."/>
            <person name="Harrop T."/>
            <person name="Goldson S."/>
            <person name="Dearden P."/>
        </authorList>
    </citation>
    <scope>NUCLEOTIDE SEQUENCE</scope>
    <source>
        <strain evidence="1">Irish</strain>
        <tissue evidence="1">Whole body</tissue>
    </source>
</reference>